<feature type="region of interest" description="Disordered" evidence="1">
    <location>
        <begin position="1"/>
        <end position="21"/>
    </location>
</feature>
<dbReference type="EMBL" id="OX597838">
    <property type="protein sequence ID" value="CAI9740849.1"/>
    <property type="molecule type" value="Genomic_DNA"/>
</dbReference>
<organism evidence="2 3">
    <name type="scientific">Octopus vulgaris</name>
    <name type="common">Common octopus</name>
    <dbReference type="NCBI Taxonomy" id="6645"/>
    <lineage>
        <taxon>Eukaryota</taxon>
        <taxon>Metazoa</taxon>
        <taxon>Spiralia</taxon>
        <taxon>Lophotrochozoa</taxon>
        <taxon>Mollusca</taxon>
        <taxon>Cephalopoda</taxon>
        <taxon>Coleoidea</taxon>
        <taxon>Octopodiformes</taxon>
        <taxon>Octopoda</taxon>
        <taxon>Incirrata</taxon>
        <taxon>Octopodidae</taxon>
        <taxon>Octopus</taxon>
    </lineage>
</organism>
<protein>
    <submittedName>
        <fullName evidence="2">Uncharacterized protein</fullName>
    </submittedName>
</protein>
<sequence length="449" mass="48681">MGNWISGTQDPGADVATPPPSVLSLHQRYSLDPRSPSTFFKRTPILVCDKPNPMLDPRSPSFEINRTPLFCSYHKENEVTTTQVPQPATAFTSSPMVTKIKPLSFEGDSEREEEEVHENESSYLSIMSEQNISTHHNITLAQPDYLSDQMTHLVAECSITDKPDICCDSDSKLDDQGVSVAKLSEPDHFSNSVSESGVCSDPVHLPLDELSTEIAENKQKETEDGNLEKNQCSDGDEVTDVTGDVMNMDVGSDGSYINSNATPTATNDATITTTTTTAAAAAVTCTDAGHKQQLFSVGAPDRKERSKVSSIPLAVKKKTRTEMEVGLSAFDNCDEKKTSMSLQQHHNNNIYKNKKTTKAVVAAATTAGGQGGVVSGVRSPLQSRNCGSVITGNNRYRSSLAKMPARANTNSTVGAVVKTVSKPVFNWGLESSEVKFVHDKENMSIQWPK</sequence>
<evidence type="ECO:0000313" key="2">
    <source>
        <dbReference type="EMBL" id="CAI9740849.1"/>
    </source>
</evidence>
<accession>A0AA36BVP4</accession>
<reference evidence="2" key="1">
    <citation type="submission" date="2023-08" db="EMBL/GenBank/DDBJ databases">
        <authorList>
            <person name="Alioto T."/>
            <person name="Alioto T."/>
            <person name="Gomez Garrido J."/>
        </authorList>
    </citation>
    <scope>NUCLEOTIDE SEQUENCE</scope>
</reference>
<dbReference type="Proteomes" id="UP001162480">
    <property type="component" value="Chromosome 25"/>
</dbReference>
<keyword evidence="3" id="KW-1185">Reference proteome</keyword>
<name>A0AA36BVP4_OCTVU</name>
<feature type="compositionally biased region" description="Basic and acidic residues" evidence="1">
    <location>
        <begin position="218"/>
        <end position="227"/>
    </location>
</feature>
<proteinExistence type="predicted"/>
<evidence type="ECO:0000256" key="1">
    <source>
        <dbReference type="SAM" id="MobiDB-lite"/>
    </source>
</evidence>
<feature type="region of interest" description="Disordered" evidence="1">
    <location>
        <begin position="218"/>
        <end position="238"/>
    </location>
</feature>
<evidence type="ECO:0000313" key="3">
    <source>
        <dbReference type="Proteomes" id="UP001162480"/>
    </source>
</evidence>
<gene>
    <name evidence="2" type="ORF">OCTVUL_1B000234</name>
</gene>
<dbReference type="AlphaFoldDB" id="A0AA36BVP4"/>